<proteinExistence type="predicted"/>
<evidence type="ECO:0000313" key="1">
    <source>
        <dbReference type="EMBL" id="RGE62450.1"/>
    </source>
</evidence>
<dbReference type="AlphaFoldDB" id="A0A3E3I7R4"/>
<comment type="caution">
    <text evidence="1">The sequence shown here is derived from an EMBL/GenBank/DDBJ whole genome shotgun (WGS) entry which is preliminary data.</text>
</comment>
<dbReference type="InterPro" id="IPR012341">
    <property type="entry name" value="6hp_glycosidase-like_sf"/>
</dbReference>
<dbReference type="GeneID" id="97986737"/>
<gene>
    <name evidence="1" type="ORF">DXC51_07555</name>
</gene>
<dbReference type="SUPFAM" id="SSF48208">
    <property type="entry name" value="Six-hairpin glycosidases"/>
    <property type="match status" value="1"/>
</dbReference>
<organism evidence="1 2">
    <name type="scientific">Eisenbergiella massiliensis</name>
    <dbReference type="NCBI Taxonomy" id="1720294"/>
    <lineage>
        <taxon>Bacteria</taxon>
        <taxon>Bacillati</taxon>
        <taxon>Bacillota</taxon>
        <taxon>Clostridia</taxon>
        <taxon>Lachnospirales</taxon>
        <taxon>Lachnospiraceae</taxon>
        <taxon>Eisenbergiella</taxon>
    </lineage>
</organism>
<reference evidence="1 2" key="1">
    <citation type="submission" date="2018-08" db="EMBL/GenBank/DDBJ databases">
        <title>A genome reference for cultivated species of the human gut microbiota.</title>
        <authorList>
            <person name="Zou Y."/>
            <person name="Xue W."/>
            <person name="Luo G."/>
        </authorList>
    </citation>
    <scope>NUCLEOTIDE SEQUENCE [LARGE SCALE GENOMIC DNA]</scope>
    <source>
        <strain evidence="1 2">TF05-5AC</strain>
    </source>
</reference>
<keyword evidence="2" id="KW-1185">Reference proteome</keyword>
<dbReference type="GO" id="GO:0005975">
    <property type="term" value="P:carbohydrate metabolic process"/>
    <property type="evidence" value="ECO:0007669"/>
    <property type="project" value="InterPro"/>
</dbReference>
<sequence length="729" mass="83692">MELQYNNYQLACSNGGIEVRKGGKLLYFNRRPLFVTVKTMFAVSEFYDAPYEKAEFTDGRLTARGTLRVPSGSAFTFTDIYETDAAGFKVSRCVRVLEAGDDLGFSSKFSLVLAESDNPRDYQCFAPGFWYRQNEFAPAEMMGKDLDCEYFWMLETRCALPLFSMHHTGSGEMVSLSRYAADVGMRSLDIEQSENNVDPRFSIGSLGMSRPDSRTLNYMYYGFAVRKDNPTPIDGLSIDYVYPGCDGQTPLKKNYGGLDYHNKAMSFRRINHPVEPGFEQNYSVSINFGRHESFQEMMRDIWRITYSRLRDGLFCVDNERHFRNCMNIFIKYTRKYGDSYGLPFACQLPDMDISSVSFQFGFVGQQPGIGNLLLRYGERENMPEAREKGIGILEFWVKNSMTQSGLPQMCYNPSLQGFEPYPHYVRMLADGMEAILDAYVYLHKRKEEKQNWLEFCIKTGDWLVRVQNEDGSFYRAYNTDGSIRMDSKSNTPSVIRFLVQLYLVTGNETYKCAALKAGDWSFTNAYLNMEYRGGTCDNTDIQDKEAGIYALFGFLALYDLTQDPHWLEGATGAADYTETWTYAWSFPVHTPWPKHPFNQYSISGQSIITIGGGADVYMAACSYTYYRLYLLTGDAHYLDFAQFIHKNTRQSNDIDGTSGYIMPGLGHESGNFSSQKLGSQYHWLPWCTFVEAEPSEKLFETFGVYEIEDAQKLGREELEKRNRIYDNYF</sequence>
<name>A0A3E3I7R4_9FIRM</name>
<dbReference type="Gene3D" id="1.50.10.10">
    <property type="match status" value="1"/>
</dbReference>
<evidence type="ECO:0000313" key="2">
    <source>
        <dbReference type="Proteomes" id="UP000260812"/>
    </source>
</evidence>
<accession>A0A3E3I7R4</accession>
<protein>
    <submittedName>
        <fullName evidence="1">Uncharacterized protein</fullName>
    </submittedName>
</protein>
<dbReference type="EMBL" id="QVLV01000004">
    <property type="protein sequence ID" value="RGE62450.1"/>
    <property type="molecule type" value="Genomic_DNA"/>
</dbReference>
<dbReference type="RefSeq" id="WP_117544216.1">
    <property type="nucleotide sequence ID" value="NZ_QVLV01000004.1"/>
</dbReference>
<dbReference type="Proteomes" id="UP000260812">
    <property type="component" value="Unassembled WGS sequence"/>
</dbReference>
<dbReference type="InterPro" id="IPR008928">
    <property type="entry name" value="6-hairpin_glycosidase_sf"/>
</dbReference>